<comment type="caution">
    <text evidence="2">The sequence shown here is derived from an EMBL/GenBank/DDBJ whole genome shotgun (WGS) entry which is preliminary data.</text>
</comment>
<reference evidence="2 3" key="1">
    <citation type="submission" date="2023-01" db="EMBL/GenBank/DDBJ databases">
        <title>Minimal conservation of predation-associated metabolite biosynthetic gene clusters underscores biosynthetic potential of Myxococcota including descriptions for ten novel species: Archangium lansinium sp. nov., Myxococcus landrumus sp. nov., Nannocystis bai.</title>
        <authorList>
            <person name="Ahearne A."/>
            <person name="Stevens C."/>
            <person name="Dowd S."/>
        </authorList>
    </citation>
    <scope>NUCLEOTIDE SEQUENCE [LARGE SCALE GENOMIC DNA]</scope>
    <source>
        <strain evidence="2 3">WIWO2</strain>
    </source>
</reference>
<evidence type="ECO:0008006" key="4">
    <source>
        <dbReference type="Google" id="ProtNLM"/>
    </source>
</evidence>
<sequence>MGKPIARCAAALLFLIISATFFACGDGPYVGGRCATTDHCQSDQQNVPGTICIDEHCECGEPGKVICCARGDDTPNCFEECRTCDECAEGTEACSGVSAPPGGCEGDAECPGPPDPRCGVGRCVDGACVVEIERGPIASQIRGDCKVEECTADGRVVSVAAVDAYDDGNQCTLDVCELDGPRHLILDGVVCPASGSGRCHEGVCVQCVSEDPTLQCPAGLVCYGVWCVPSHCENGVSDPGLGETGFDCGGPCRPCPSSERCKDDTDCESGVCTNGSCMIPTCSDGIKNGLEAGVDCGKLWCPRCPVGGGCETGADCLSSVCWSGTCQAPTCTDGVKNGDEAGVDCGGEGCAAACPE</sequence>
<keyword evidence="1" id="KW-0732">Signal</keyword>
<dbReference type="Proteomes" id="UP001217485">
    <property type="component" value="Unassembled WGS sequence"/>
</dbReference>
<proteinExistence type="predicted"/>
<protein>
    <recommendedName>
        <fullName evidence="4">Tryptophan synthase alpha chain</fullName>
    </recommendedName>
</protein>
<dbReference type="RefSeq" id="WP_272093578.1">
    <property type="nucleotide sequence ID" value="NZ_JAQNDK010000001.1"/>
</dbReference>
<feature type="chain" id="PRO_5045564251" description="Tryptophan synthase alpha chain" evidence="1">
    <location>
        <begin position="24"/>
        <end position="356"/>
    </location>
</feature>
<evidence type="ECO:0000313" key="3">
    <source>
        <dbReference type="Proteomes" id="UP001217485"/>
    </source>
</evidence>
<feature type="signal peptide" evidence="1">
    <location>
        <begin position="1"/>
        <end position="23"/>
    </location>
</feature>
<name>A0ABT5BRK5_9BACT</name>
<dbReference type="EMBL" id="JAQNDK010000001">
    <property type="protein sequence ID" value="MDC0676804.1"/>
    <property type="molecule type" value="Genomic_DNA"/>
</dbReference>
<evidence type="ECO:0000313" key="2">
    <source>
        <dbReference type="EMBL" id="MDC0676804.1"/>
    </source>
</evidence>
<keyword evidence="3" id="KW-1185">Reference proteome</keyword>
<organism evidence="2 3">
    <name type="scientific">Sorangium atrum</name>
    <dbReference type="NCBI Taxonomy" id="2995308"/>
    <lineage>
        <taxon>Bacteria</taxon>
        <taxon>Pseudomonadati</taxon>
        <taxon>Myxococcota</taxon>
        <taxon>Polyangia</taxon>
        <taxon>Polyangiales</taxon>
        <taxon>Polyangiaceae</taxon>
        <taxon>Sorangium</taxon>
    </lineage>
</organism>
<gene>
    <name evidence="2" type="ORF">POL72_03560</name>
</gene>
<dbReference type="PROSITE" id="PS51257">
    <property type="entry name" value="PROKAR_LIPOPROTEIN"/>
    <property type="match status" value="1"/>
</dbReference>
<accession>A0ABT5BRK5</accession>
<evidence type="ECO:0000256" key="1">
    <source>
        <dbReference type="SAM" id="SignalP"/>
    </source>
</evidence>